<dbReference type="InterPro" id="IPR044068">
    <property type="entry name" value="CB"/>
</dbReference>
<keyword evidence="4" id="KW-0233">DNA recombination</keyword>
<dbReference type="InterPro" id="IPR004107">
    <property type="entry name" value="Integrase_SAM-like_N"/>
</dbReference>
<dbReference type="NCBIfam" id="TIGR02249">
    <property type="entry name" value="integrase_gron"/>
    <property type="match status" value="1"/>
</dbReference>
<evidence type="ECO:0000313" key="9">
    <source>
        <dbReference type="Proteomes" id="UP001467669"/>
    </source>
</evidence>
<dbReference type="PROSITE" id="PS51898">
    <property type="entry name" value="TYR_RECOMBINASE"/>
    <property type="match status" value="1"/>
</dbReference>
<protein>
    <submittedName>
        <fullName evidence="8">Integron integrase</fullName>
    </submittedName>
</protein>
<dbReference type="Gene3D" id="1.10.150.130">
    <property type="match status" value="1"/>
</dbReference>
<sequence>MDGKPRLLDQVRDQIRLKHYSIRTERVYCEWIKRYVRFHNYKHPLEMGAAEVEVFLSDLAVRRDVSASTQNQALAALLFLYKQVLKQDLPWLGEVVRAKKPARLPVVLSIQEVQRILSLLEGEVGLVARLLYGAGLRLMEALRLRVKDVDFARNELIIRDGKGQKDRVTVLPVSVIEPLRHHLARVRVMHQQALAEGGGDVYLPDALSRKYPKAPWEWGWQYVFPAAGLSVDPRSGAVRRHHLDEKRVQRAFKRAVTASGIAKLATPHTLRHSFATHLLESGQDIRTVQELLGHADVKTTMIYTHVLNRGGLAVLSPLDRI</sequence>
<keyword evidence="3 5" id="KW-0238">DNA-binding</keyword>
<evidence type="ECO:0000259" key="6">
    <source>
        <dbReference type="PROSITE" id="PS51898"/>
    </source>
</evidence>
<feature type="domain" description="Core-binding (CB)" evidence="7">
    <location>
        <begin position="2"/>
        <end position="85"/>
    </location>
</feature>
<evidence type="ECO:0000256" key="1">
    <source>
        <dbReference type="ARBA" id="ARBA00008857"/>
    </source>
</evidence>
<dbReference type="InterPro" id="IPR050090">
    <property type="entry name" value="Tyrosine_recombinase_XerCD"/>
</dbReference>
<gene>
    <name evidence="8" type="ORF">AAGW23_15425</name>
</gene>
<dbReference type="Pfam" id="PF00589">
    <property type="entry name" value="Phage_integrase"/>
    <property type="match status" value="1"/>
</dbReference>
<dbReference type="InterPro" id="IPR011946">
    <property type="entry name" value="Integrase_integron-type"/>
</dbReference>
<accession>A0ABU9M9C0</accession>
<reference evidence="8 9" key="1">
    <citation type="submission" date="2024-04" db="EMBL/GenBank/DDBJ databases">
        <title>Draft Genome Sequence of Isolates Cultured from Underwater Hawaii Seamounts in the North Pacific Ocean.</title>
        <authorList>
            <person name="Sharma I."/>
            <person name="Darden B."/>
            <person name="Creggett J."/>
            <person name="Taylor S."/>
            <person name="Grant M.P."/>
            <person name="Scott J."/>
            <person name="Attles S."/>
            <person name="Walker S."/>
            <person name="Johnson G."/>
            <person name="St. Cloud C."/>
        </authorList>
    </citation>
    <scope>NUCLEOTIDE SEQUENCE [LARGE SCALE GENOMIC DNA]</scope>
    <source>
        <strain evidence="8 9">03GJ23</strain>
    </source>
</reference>
<feature type="domain" description="Tyr recombinase" evidence="6">
    <location>
        <begin position="103"/>
        <end position="316"/>
    </location>
</feature>
<dbReference type="CDD" id="cd01193">
    <property type="entry name" value="INT_IntI_C"/>
    <property type="match status" value="1"/>
</dbReference>
<proteinExistence type="inferred from homology"/>
<dbReference type="InterPro" id="IPR010998">
    <property type="entry name" value="Integrase_recombinase_N"/>
</dbReference>
<evidence type="ECO:0000256" key="3">
    <source>
        <dbReference type="ARBA" id="ARBA00023125"/>
    </source>
</evidence>
<dbReference type="EMBL" id="JBCFXD010000010">
    <property type="protein sequence ID" value="MEL7560234.1"/>
    <property type="molecule type" value="Genomic_DNA"/>
</dbReference>
<evidence type="ECO:0000259" key="7">
    <source>
        <dbReference type="PROSITE" id="PS51900"/>
    </source>
</evidence>
<evidence type="ECO:0000313" key="8">
    <source>
        <dbReference type="EMBL" id="MEL7560234.1"/>
    </source>
</evidence>
<keyword evidence="2" id="KW-0229">DNA integration</keyword>
<comment type="similarity">
    <text evidence="1">Belongs to the 'phage' integrase family.</text>
</comment>
<dbReference type="Pfam" id="PF13495">
    <property type="entry name" value="Phage_int_SAM_4"/>
    <property type="match status" value="1"/>
</dbReference>
<dbReference type="Proteomes" id="UP001467669">
    <property type="component" value="Unassembled WGS sequence"/>
</dbReference>
<keyword evidence="9" id="KW-1185">Reference proteome</keyword>
<evidence type="ECO:0000256" key="4">
    <source>
        <dbReference type="ARBA" id="ARBA00023172"/>
    </source>
</evidence>
<dbReference type="InterPro" id="IPR011010">
    <property type="entry name" value="DNA_brk_join_enz"/>
</dbReference>
<dbReference type="InterPro" id="IPR002104">
    <property type="entry name" value="Integrase_catalytic"/>
</dbReference>
<dbReference type="Gene3D" id="1.10.443.10">
    <property type="entry name" value="Intergrase catalytic core"/>
    <property type="match status" value="1"/>
</dbReference>
<dbReference type="PANTHER" id="PTHR30349">
    <property type="entry name" value="PHAGE INTEGRASE-RELATED"/>
    <property type="match status" value="1"/>
</dbReference>
<organism evidence="8 9">
    <name type="scientific">Stutzerimonas chloritidismutans</name>
    <name type="common">Pseudomonas chloritidismutans</name>
    <dbReference type="NCBI Taxonomy" id="203192"/>
    <lineage>
        <taxon>Bacteria</taxon>
        <taxon>Pseudomonadati</taxon>
        <taxon>Pseudomonadota</taxon>
        <taxon>Gammaproteobacteria</taxon>
        <taxon>Pseudomonadales</taxon>
        <taxon>Pseudomonadaceae</taxon>
        <taxon>Stutzerimonas</taxon>
    </lineage>
</organism>
<evidence type="ECO:0000256" key="5">
    <source>
        <dbReference type="PROSITE-ProRule" id="PRU01248"/>
    </source>
</evidence>
<dbReference type="PROSITE" id="PS51900">
    <property type="entry name" value="CB"/>
    <property type="match status" value="1"/>
</dbReference>
<dbReference type="RefSeq" id="WP_342407252.1">
    <property type="nucleotide sequence ID" value="NZ_JBCFXD010000010.1"/>
</dbReference>
<comment type="caution">
    <text evidence="8">The sequence shown here is derived from an EMBL/GenBank/DDBJ whole genome shotgun (WGS) entry which is preliminary data.</text>
</comment>
<dbReference type="SUPFAM" id="SSF56349">
    <property type="entry name" value="DNA breaking-rejoining enzymes"/>
    <property type="match status" value="1"/>
</dbReference>
<evidence type="ECO:0000256" key="2">
    <source>
        <dbReference type="ARBA" id="ARBA00022908"/>
    </source>
</evidence>
<name>A0ABU9M9C0_STUCH</name>
<dbReference type="PANTHER" id="PTHR30349:SF64">
    <property type="entry name" value="PROPHAGE INTEGRASE INTD-RELATED"/>
    <property type="match status" value="1"/>
</dbReference>
<dbReference type="InterPro" id="IPR013762">
    <property type="entry name" value="Integrase-like_cat_sf"/>
</dbReference>